<feature type="signal peptide" evidence="2">
    <location>
        <begin position="1"/>
        <end position="21"/>
    </location>
</feature>
<dbReference type="SUPFAM" id="SSF52058">
    <property type="entry name" value="L domain-like"/>
    <property type="match status" value="1"/>
</dbReference>
<proteinExistence type="predicted"/>
<keyword evidence="2" id="KW-0732">Signal</keyword>
<keyword evidence="4" id="KW-1185">Reference proteome</keyword>
<evidence type="ECO:0000256" key="1">
    <source>
        <dbReference type="SAM" id="MobiDB-lite"/>
    </source>
</evidence>
<accession>A0A9P9WH60</accession>
<protein>
    <submittedName>
        <fullName evidence="3">Uncharacterized protein</fullName>
    </submittedName>
</protein>
<dbReference type="AlphaFoldDB" id="A0A9P9WH60"/>
<feature type="chain" id="PRO_5040277970" evidence="2">
    <location>
        <begin position="22"/>
        <end position="276"/>
    </location>
</feature>
<evidence type="ECO:0000313" key="4">
    <source>
        <dbReference type="Proteomes" id="UP000829685"/>
    </source>
</evidence>
<dbReference type="EMBL" id="JAFIMR010000025">
    <property type="protein sequence ID" value="KAI1863517.1"/>
    <property type="molecule type" value="Genomic_DNA"/>
</dbReference>
<dbReference type="Proteomes" id="UP000829685">
    <property type="component" value="Unassembled WGS sequence"/>
</dbReference>
<feature type="compositionally biased region" description="Low complexity" evidence="1">
    <location>
        <begin position="233"/>
        <end position="250"/>
    </location>
</feature>
<comment type="caution">
    <text evidence="3">The sequence shown here is derived from an EMBL/GenBank/DDBJ whole genome shotgun (WGS) entry which is preliminary data.</text>
</comment>
<gene>
    <name evidence="3" type="ORF">JX265_008734</name>
</gene>
<dbReference type="Gene3D" id="3.80.20.20">
    <property type="entry name" value="Receptor L-domain"/>
    <property type="match status" value="1"/>
</dbReference>
<evidence type="ECO:0000256" key="2">
    <source>
        <dbReference type="SAM" id="SignalP"/>
    </source>
</evidence>
<evidence type="ECO:0000313" key="3">
    <source>
        <dbReference type="EMBL" id="KAI1863517.1"/>
    </source>
</evidence>
<feature type="region of interest" description="Disordered" evidence="1">
    <location>
        <begin position="222"/>
        <end position="250"/>
    </location>
</feature>
<name>A0A9P9WH60_9PEZI</name>
<dbReference type="InterPro" id="IPR036941">
    <property type="entry name" value="Rcpt_L-dom_sf"/>
</dbReference>
<reference evidence="3" key="1">
    <citation type="submission" date="2021-03" db="EMBL/GenBank/DDBJ databases">
        <title>Revisited historic fungal species revealed as producer of novel bioactive compounds through whole genome sequencing and comparative genomics.</title>
        <authorList>
            <person name="Vignolle G.A."/>
            <person name="Hochenegger N."/>
            <person name="Mach R.L."/>
            <person name="Mach-Aigner A.R."/>
            <person name="Javad Rahimi M."/>
            <person name="Salim K.A."/>
            <person name="Chan C.M."/>
            <person name="Lim L.B.L."/>
            <person name="Cai F."/>
            <person name="Druzhinina I.S."/>
            <person name="U'Ren J.M."/>
            <person name="Derntl C."/>
        </authorList>
    </citation>
    <scope>NUCLEOTIDE SEQUENCE</scope>
    <source>
        <strain evidence="3">TUCIM 5799</strain>
    </source>
</reference>
<sequence length="276" mass="29354">MFVSRFLLSVTLLTAIDAVAALETRACDDSWIEIVDQTDIDFYKTCPNVDGTLFFIDHLFKGPFELPGVKSLPEVSSGYLGPKLKGSDRVDDGVTSVSMPDLTNITSGGILFGYVNNLTSVSFPNLNTITGDLAIIDSYPLRNISLPALTTVNGGVLLDGHFDQISLPSLKSVSFLRVLSTGDISCPALGAAFASLTFTPKKTDIYSGFTCWTGYENNRWNSSDPEHNPTIDGTSPTSTGSGSGSATNTKASAANAPRVGYVEMLLFSVGVLCLSH</sequence>
<organism evidence="3 4">
    <name type="scientific">Neoarthrinium moseri</name>
    <dbReference type="NCBI Taxonomy" id="1658444"/>
    <lineage>
        <taxon>Eukaryota</taxon>
        <taxon>Fungi</taxon>
        <taxon>Dikarya</taxon>
        <taxon>Ascomycota</taxon>
        <taxon>Pezizomycotina</taxon>
        <taxon>Sordariomycetes</taxon>
        <taxon>Xylariomycetidae</taxon>
        <taxon>Amphisphaeriales</taxon>
        <taxon>Apiosporaceae</taxon>
        <taxon>Neoarthrinium</taxon>
    </lineage>
</organism>